<dbReference type="SUPFAM" id="SSF54427">
    <property type="entry name" value="NTF2-like"/>
    <property type="match status" value="1"/>
</dbReference>
<dbReference type="InterPro" id="IPR011721">
    <property type="entry name" value="CHP02096"/>
</dbReference>
<gene>
    <name evidence="2" type="ordered locus">Deipe_1186</name>
</gene>
<dbReference type="Proteomes" id="UP000010467">
    <property type="component" value="Chromosome"/>
</dbReference>
<organism evidence="2 3">
    <name type="scientific">Deinococcus peraridilitoris (strain DSM 19664 / LMG 22246 / CIP 109416 / KR-200)</name>
    <dbReference type="NCBI Taxonomy" id="937777"/>
    <lineage>
        <taxon>Bacteria</taxon>
        <taxon>Thermotogati</taxon>
        <taxon>Deinococcota</taxon>
        <taxon>Deinococci</taxon>
        <taxon>Deinococcales</taxon>
        <taxon>Deinococcaceae</taxon>
        <taxon>Deinococcus</taxon>
    </lineage>
</organism>
<dbReference type="RefSeq" id="WP_015235050.1">
    <property type="nucleotide sequence ID" value="NC_019793.1"/>
</dbReference>
<proteinExistence type="predicted"/>
<dbReference type="HOGENOM" id="CLU_153092_0_0_0"/>
<dbReference type="OrthoDB" id="582835at2"/>
<dbReference type="InterPro" id="IPR032710">
    <property type="entry name" value="NTF2-like_dom_sf"/>
</dbReference>
<dbReference type="PATRIC" id="fig|937777.3.peg.1188"/>
<sequence length="139" mass="15632">MQKTLDVLRRYYDAFNAGDWDTFFGLLNENVVHDLNQGGREEGLDAFRQFIDRMNRSYRERLTDIVVLASPDGSRAAAEYIVHGTYLATDEGLPEARGQTYVLPGGAFFEVADGKITRVTNYYNLQDWLRQVAGGSGQG</sequence>
<feature type="domain" description="SnoaL-like" evidence="1">
    <location>
        <begin position="8"/>
        <end position="119"/>
    </location>
</feature>
<evidence type="ECO:0000313" key="2">
    <source>
        <dbReference type="EMBL" id="AFZ66742.1"/>
    </source>
</evidence>
<dbReference type="Gene3D" id="3.10.450.50">
    <property type="match status" value="1"/>
</dbReference>
<evidence type="ECO:0000259" key="1">
    <source>
        <dbReference type="Pfam" id="PF12680"/>
    </source>
</evidence>
<dbReference type="STRING" id="937777.Deipe_1186"/>
<dbReference type="EMBL" id="CP003382">
    <property type="protein sequence ID" value="AFZ66742.1"/>
    <property type="molecule type" value="Genomic_DNA"/>
</dbReference>
<name>L0A0P8_DEIPD</name>
<dbReference type="AlphaFoldDB" id="L0A0P8"/>
<dbReference type="KEGG" id="dpd:Deipe_1186"/>
<reference evidence="3" key="1">
    <citation type="submission" date="2012-03" db="EMBL/GenBank/DDBJ databases">
        <title>Complete sequence of chromosome of Deinococcus peraridilitoris DSM 19664.</title>
        <authorList>
            <person name="Lucas S."/>
            <person name="Copeland A."/>
            <person name="Lapidus A."/>
            <person name="Glavina del Rio T."/>
            <person name="Dalin E."/>
            <person name="Tice H."/>
            <person name="Bruce D."/>
            <person name="Goodwin L."/>
            <person name="Pitluck S."/>
            <person name="Peters L."/>
            <person name="Mikhailova N."/>
            <person name="Lu M."/>
            <person name="Kyrpides N."/>
            <person name="Mavromatis K."/>
            <person name="Ivanova N."/>
            <person name="Brettin T."/>
            <person name="Detter J.C."/>
            <person name="Han C."/>
            <person name="Larimer F."/>
            <person name="Land M."/>
            <person name="Hauser L."/>
            <person name="Markowitz V."/>
            <person name="Cheng J.-F."/>
            <person name="Hugenholtz P."/>
            <person name="Woyke T."/>
            <person name="Wu D."/>
            <person name="Pukall R."/>
            <person name="Steenblock K."/>
            <person name="Brambilla E."/>
            <person name="Klenk H.-P."/>
            <person name="Eisen J.A."/>
        </authorList>
    </citation>
    <scope>NUCLEOTIDE SEQUENCE [LARGE SCALE GENOMIC DNA]</scope>
    <source>
        <strain evidence="3">DSM 19664 / LMG 22246 / CIP 109416 / KR-200</strain>
    </source>
</reference>
<dbReference type="NCBIfam" id="TIGR02096">
    <property type="entry name" value="ketosteroid isomerase-related protein"/>
    <property type="match status" value="1"/>
</dbReference>
<dbReference type="Pfam" id="PF12680">
    <property type="entry name" value="SnoaL_2"/>
    <property type="match status" value="1"/>
</dbReference>
<evidence type="ECO:0000313" key="3">
    <source>
        <dbReference type="Proteomes" id="UP000010467"/>
    </source>
</evidence>
<keyword evidence="3" id="KW-1185">Reference proteome</keyword>
<dbReference type="InterPro" id="IPR037401">
    <property type="entry name" value="SnoaL-like"/>
</dbReference>
<protein>
    <recommendedName>
        <fullName evidence="1">SnoaL-like domain-containing protein</fullName>
    </recommendedName>
</protein>
<accession>L0A0P8</accession>
<dbReference type="eggNOG" id="COG3631">
    <property type="taxonomic scope" value="Bacteria"/>
</dbReference>